<sequence length="514" mass="57451">MKKIIYFLLVCVGFFYACKDEEQVLLNADFISDKQTISAGEKVCFMDKSAGEPVRWDWAFEGGEPSVSNLFSPEIVYNYPGTYTVKLKVGRGTDNAETEIQQYITVVYPDEITVAFKSNKTQALSDETISFTDLSIGFPSAWSWEFIPAEGRTVTSTEQNPTLVFEPGVYSVKLTVTNPKTTATLTKENYLNIIDKNSVAADVTADRRMVIEGETVSFKDASLGRPTRWNWTFEGGTPSTSNEQNPTVTYSTAGRYKVTLVASNDMNTSTAEQEGYITVLPGKDIVLFYPFEGDSKDMGPNGIHPEVLKLGDNMDVNFNAPARKEGFTCAEFRSKDNKNYAFLSLPDNDALDFQATPVTTSFWVKTSNKTATNIGVFQHGSGPNANADGKNKQTWFRFQKSSPFIRYVIEYTGLSGNWTDYKTKAMTDGEWHHYVCVHANGSTYLYIDGVKEAEALNKGLKPIDRKPYFIGAMYRGAEGARSYENFMDGYIDDYLVYNRAFTAAEAKALYDSMK</sequence>
<dbReference type="InterPro" id="IPR022409">
    <property type="entry name" value="PKD/Chitinase_dom"/>
</dbReference>
<dbReference type="GO" id="GO:0005975">
    <property type="term" value="P:carbohydrate metabolic process"/>
    <property type="evidence" value="ECO:0007669"/>
    <property type="project" value="UniProtKB-ARBA"/>
</dbReference>
<dbReference type="InterPro" id="IPR035986">
    <property type="entry name" value="PKD_dom_sf"/>
</dbReference>
<protein>
    <submittedName>
        <fullName evidence="2">PKD domain-containing protein</fullName>
    </submittedName>
</protein>
<proteinExistence type="predicted"/>
<dbReference type="Pfam" id="PF13385">
    <property type="entry name" value="Laminin_G_3"/>
    <property type="match status" value="1"/>
</dbReference>
<dbReference type="Proteomes" id="UP000267159">
    <property type="component" value="Unassembled WGS sequence"/>
</dbReference>
<feature type="domain" description="PKD" evidence="1">
    <location>
        <begin position="26"/>
        <end position="89"/>
    </location>
</feature>
<comment type="caution">
    <text evidence="2">The sequence shown here is derived from an EMBL/GenBank/DDBJ whole genome shotgun (WGS) entry which is preliminary data.</text>
</comment>
<evidence type="ECO:0000259" key="1">
    <source>
        <dbReference type="PROSITE" id="PS50093"/>
    </source>
</evidence>
<dbReference type="Gene3D" id="2.60.40.10">
    <property type="entry name" value="Immunoglobulins"/>
    <property type="match status" value="3"/>
</dbReference>
<dbReference type="InterPro" id="IPR000601">
    <property type="entry name" value="PKD_dom"/>
</dbReference>
<evidence type="ECO:0000313" key="2">
    <source>
        <dbReference type="EMBL" id="RLT79109.1"/>
    </source>
</evidence>
<dbReference type="InterPro" id="IPR013783">
    <property type="entry name" value="Ig-like_fold"/>
</dbReference>
<dbReference type="Gene3D" id="2.60.120.200">
    <property type="match status" value="1"/>
</dbReference>
<dbReference type="EMBL" id="RAZM01000063">
    <property type="protein sequence ID" value="RLT79109.1"/>
    <property type="molecule type" value="Genomic_DNA"/>
</dbReference>
<dbReference type="GO" id="GO:0004553">
    <property type="term" value="F:hydrolase activity, hydrolyzing O-glycosyl compounds"/>
    <property type="evidence" value="ECO:0007669"/>
    <property type="project" value="UniProtKB-ARBA"/>
</dbReference>
<dbReference type="SUPFAM" id="SSF49299">
    <property type="entry name" value="PKD domain"/>
    <property type="match status" value="3"/>
</dbReference>
<feature type="domain" description="PKD" evidence="1">
    <location>
        <begin position="112"/>
        <end position="188"/>
    </location>
</feature>
<dbReference type="PROSITE" id="PS51257">
    <property type="entry name" value="PROKAR_LIPOPROTEIN"/>
    <property type="match status" value="1"/>
</dbReference>
<organism evidence="2 3">
    <name type="scientific">Bacteroides acidifaciens</name>
    <dbReference type="NCBI Taxonomy" id="85831"/>
    <lineage>
        <taxon>Bacteria</taxon>
        <taxon>Pseudomonadati</taxon>
        <taxon>Bacteroidota</taxon>
        <taxon>Bacteroidia</taxon>
        <taxon>Bacteroidales</taxon>
        <taxon>Bacteroidaceae</taxon>
        <taxon>Bacteroides</taxon>
    </lineage>
</organism>
<dbReference type="CDD" id="cd00146">
    <property type="entry name" value="PKD"/>
    <property type="match status" value="3"/>
</dbReference>
<evidence type="ECO:0000313" key="3">
    <source>
        <dbReference type="Proteomes" id="UP000267159"/>
    </source>
</evidence>
<dbReference type="PROSITE" id="PS50093">
    <property type="entry name" value="PKD"/>
    <property type="match status" value="3"/>
</dbReference>
<gene>
    <name evidence="2" type="ORF">D7Y07_15470</name>
</gene>
<dbReference type="RefSeq" id="WP_121766932.1">
    <property type="nucleotide sequence ID" value="NZ_CAMRBV010000026.1"/>
</dbReference>
<dbReference type="InterPro" id="IPR013320">
    <property type="entry name" value="ConA-like_dom_sf"/>
</dbReference>
<dbReference type="Pfam" id="PF00801">
    <property type="entry name" value="PKD"/>
    <property type="match status" value="2"/>
</dbReference>
<reference evidence="2 3" key="1">
    <citation type="submission" date="2018-09" db="EMBL/GenBank/DDBJ databases">
        <title>Murine metabolic-syndrome-specific gut microbial biobank.</title>
        <authorList>
            <person name="Liu C."/>
        </authorList>
    </citation>
    <scope>NUCLEOTIDE SEQUENCE [LARGE SCALE GENOMIC DNA]</scope>
    <source>
        <strain evidence="2 3">0.1X-D8-26</strain>
    </source>
</reference>
<feature type="domain" description="PKD" evidence="1">
    <location>
        <begin position="213"/>
        <end position="284"/>
    </location>
</feature>
<dbReference type="SUPFAM" id="SSF49899">
    <property type="entry name" value="Concanavalin A-like lectins/glucanases"/>
    <property type="match status" value="1"/>
</dbReference>
<name>A0A3L8A515_9BACE</name>
<dbReference type="SMART" id="SM00089">
    <property type="entry name" value="PKD"/>
    <property type="match status" value="3"/>
</dbReference>
<dbReference type="AlphaFoldDB" id="A0A3L8A515"/>
<accession>A0A3L8A515</accession>